<comment type="similarity">
    <text evidence="1">Belongs to the ComF/GntX family.</text>
</comment>
<proteinExistence type="inferred from homology"/>
<dbReference type="RefSeq" id="WP_323438248.1">
    <property type="nucleotide sequence ID" value="NZ_JAYFUH010000069.1"/>
</dbReference>
<accession>A0ABU5V176</accession>
<reference evidence="3 4" key="1">
    <citation type="submission" date="2023-12" db="EMBL/GenBank/DDBJ databases">
        <title>Stenotrophomonas guangdongensis sp. nov., isolated from wilted pepper plants (Capsicum annuum).</title>
        <authorList>
            <person name="Qiu M."/>
            <person name="Li Y."/>
            <person name="Liu Q."/>
            <person name="Zhang X."/>
            <person name="Huang Y."/>
            <person name="Guo R."/>
            <person name="Hu M."/>
            <person name="Zhou J."/>
            <person name="Zhou X."/>
        </authorList>
    </citation>
    <scope>NUCLEOTIDE SEQUENCE [LARGE SCALE GENOMIC DNA]</scope>
    <source>
        <strain evidence="3 4">MH1</strain>
    </source>
</reference>
<evidence type="ECO:0000313" key="4">
    <source>
        <dbReference type="Proteomes" id="UP001301653"/>
    </source>
</evidence>
<dbReference type="InterPro" id="IPR051910">
    <property type="entry name" value="ComF/GntX_DNA_util-trans"/>
</dbReference>
<feature type="domain" description="Double zinc ribbon" evidence="2">
    <location>
        <begin position="23"/>
        <end position="77"/>
    </location>
</feature>
<dbReference type="PANTHER" id="PTHR47505">
    <property type="entry name" value="DNA UTILIZATION PROTEIN YHGH"/>
    <property type="match status" value="1"/>
</dbReference>
<dbReference type="CDD" id="cd06223">
    <property type="entry name" value="PRTases_typeI"/>
    <property type="match status" value="1"/>
</dbReference>
<dbReference type="Pfam" id="PF18912">
    <property type="entry name" value="DZR_2"/>
    <property type="match status" value="1"/>
</dbReference>
<name>A0ABU5V176_9GAMM</name>
<keyword evidence="4" id="KW-1185">Reference proteome</keyword>
<protein>
    <submittedName>
        <fullName evidence="3">ComF family protein</fullName>
    </submittedName>
</protein>
<dbReference type="InterPro" id="IPR044005">
    <property type="entry name" value="DZR_2"/>
</dbReference>
<evidence type="ECO:0000256" key="1">
    <source>
        <dbReference type="ARBA" id="ARBA00008007"/>
    </source>
</evidence>
<dbReference type="Gene3D" id="3.40.50.2020">
    <property type="match status" value="1"/>
</dbReference>
<evidence type="ECO:0000259" key="2">
    <source>
        <dbReference type="Pfam" id="PF18912"/>
    </source>
</evidence>
<dbReference type="SUPFAM" id="SSF53271">
    <property type="entry name" value="PRTase-like"/>
    <property type="match status" value="1"/>
</dbReference>
<dbReference type="EMBL" id="JAYFUH010000069">
    <property type="protein sequence ID" value="MEA5667105.1"/>
    <property type="molecule type" value="Genomic_DNA"/>
</dbReference>
<dbReference type="InterPro" id="IPR029057">
    <property type="entry name" value="PRTase-like"/>
</dbReference>
<comment type="caution">
    <text evidence="3">The sequence shown here is derived from an EMBL/GenBank/DDBJ whole genome shotgun (WGS) entry which is preliminary data.</text>
</comment>
<dbReference type="InterPro" id="IPR000836">
    <property type="entry name" value="PRTase_dom"/>
</dbReference>
<dbReference type="PANTHER" id="PTHR47505:SF1">
    <property type="entry name" value="DNA UTILIZATION PROTEIN YHGH"/>
    <property type="match status" value="1"/>
</dbReference>
<sequence>MREAVNLNMISMVYRMVGGLSRGVFPPQCLVCGEAGAGGRDLCRACAGDLPWQGAACLRCALPLSAGDAGQVCGFCRQQRPVLEQVHAAFLYASPVDGLLRRFKFHRDLPAGRLLAGLMAERLSGVAGPQALLPVPLHRARLRQRGYDQARELARPLARALGIPLCDGLRRTRATMPQSELDADQRRRNLRAAFLARPGLPVHVALLDDVMTTGTTLQAAALALRRAGVTRVDAWVCARVP</sequence>
<gene>
    <name evidence="3" type="ORF">VA603_06095</name>
</gene>
<dbReference type="Proteomes" id="UP001301653">
    <property type="component" value="Unassembled WGS sequence"/>
</dbReference>
<organism evidence="3 4">
    <name type="scientific">Stenotrophomonas capsici</name>
    <dbReference type="NCBI Taxonomy" id="3110230"/>
    <lineage>
        <taxon>Bacteria</taxon>
        <taxon>Pseudomonadati</taxon>
        <taxon>Pseudomonadota</taxon>
        <taxon>Gammaproteobacteria</taxon>
        <taxon>Lysobacterales</taxon>
        <taxon>Lysobacteraceae</taxon>
        <taxon>Stenotrophomonas</taxon>
    </lineage>
</organism>
<evidence type="ECO:0000313" key="3">
    <source>
        <dbReference type="EMBL" id="MEA5667105.1"/>
    </source>
</evidence>